<keyword evidence="1" id="KW-1133">Transmembrane helix</keyword>
<name>A0A9X3YIT0_9GAMM</name>
<keyword evidence="1" id="KW-0472">Membrane</keyword>
<accession>A0A9X3YIT0</accession>
<dbReference type="EMBL" id="JAOVZO020000015">
    <property type="protein sequence ID" value="MDC8013012.1"/>
    <property type="molecule type" value="Genomic_DNA"/>
</dbReference>
<feature type="transmembrane region" description="Helical" evidence="1">
    <location>
        <begin position="105"/>
        <end position="123"/>
    </location>
</feature>
<keyword evidence="1" id="KW-0812">Transmembrane</keyword>
<evidence type="ECO:0000313" key="3">
    <source>
        <dbReference type="Proteomes" id="UP001139971"/>
    </source>
</evidence>
<dbReference type="Proteomes" id="UP001139971">
    <property type="component" value="Unassembled WGS sequence"/>
</dbReference>
<organism evidence="2 3">
    <name type="scientific">Tahibacter soli</name>
    <dbReference type="NCBI Taxonomy" id="2983605"/>
    <lineage>
        <taxon>Bacteria</taxon>
        <taxon>Pseudomonadati</taxon>
        <taxon>Pseudomonadota</taxon>
        <taxon>Gammaproteobacteria</taxon>
        <taxon>Lysobacterales</taxon>
        <taxon>Rhodanobacteraceae</taxon>
        <taxon>Tahibacter</taxon>
    </lineage>
</organism>
<reference evidence="2" key="1">
    <citation type="submission" date="2023-02" db="EMBL/GenBank/DDBJ databases">
        <title>Tahibacter soli sp. nov. isolated from soil.</title>
        <authorList>
            <person name="Baek J.H."/>
            <person name="Lee J.K."/>
            <person name="Choi D.G."/>
            <person name="Jeon C.O."/>
        </authorList>
    </citation>
    <scope>NUCLEOTIDE SEQUENCE</scope>
    <source>
        <strain evidence="2">BL</strain>
    </source>
</reference>
<protein>
    <submittedName>
        <fullName evidence="2">Uncharacterized protein</fullName>
    </submittedName>
</protein>
<gene>
    <name evidence="2" type="ORF">OD750_010695</name>
</gene>
<comment type="caution">
    <text evidence="2">The sequence shown here is derived from an EMBL/GenBank/DDBJ whole genome shotgun (WGS) entry which is preliminary data.</text>
</comment>
<sequence>MNLANLFNHPQFLRRVLLVDAVSCAGMGALLLAAAAPLSGVLGLPVALLQGAAAILLPFAAFVAWLARRAAMPRAAVWAVVAINALWVVESVAVLFVGWTHPTTLGVAFVLMQAAFVAVLAELEAIGLRRLPVQA</sequence>
<proteinExistence type="predicted"/>
<feature type="transmembrane region" description="Helical" evidence="1">
    <location>
        <begin position="42"/>
        <end position="65"/>
    </location>
</feature>
<feature type="transmembrane region" description="Helical" evidence="1">
    <location>
        <begin position="77"/>
        <end position="99"/>
    </location>
</feature>
<keyword evidence="3" id="KW-1185">Reference proteome</keyword>
<evidence type="ECO:0000313" key="2">
    <source>
        <dbReference type="EMBL" id="MDC8013012.1"/>
    </source>
</evidence>
<dbReference type="RefSeq" id="WP_263544701.1">
    <property type="nucleotide sequence ID" value="NZ_JAOVZO020000015.1"/>
</dbReference>
<dbReference type="AlphaFoldDB" id="A0A9X3YIT0"/>
<feature type="transmembrane region" description="Helical" evidence="1">
    <location>
        <begin position="12"/>
        <end position="36"/>
    </location>
</feature>
<evidence type="ECO:0000256" key="1">
    <source>
        <dbReference type="SAM" id="Phobius"/>
    </source>
</evidence>